<dbReference type="PANTHER" id="PTHR47723">
    <property type="entry name" value="OS05G0353850 PROTEIN"/>
    <property type="match status" value="1"/>
</dbReference>
<dbReference type="InterPro" id="IPR053151">
    <property type="entry name" value="RNase_H-like"/>
</dbReference>
<dbReference type="PANTHER" id="PTHR47723:SF19">
    <property type="entry name" value="POLYNUCLEOTIDYL TRANSFERASE, RIBONUCLEASE H-LIKE SUPERFAMILY PROTEIN"/>
    <property type="match status" value="1"/>
</dbReference>
<evidence type="ECO:0008006" key="3">
    <source>
        <dbReference type="Google" id="ProtNLM"/>
    </source>
</evidence>
<dbReference type="EMBL" id="NMUH01003509">
    <property type="protein sequence ID" value="MQM05964.1"/>
    <property type="molecule type" value="Genomic_DNA"/>
</dbReference>
<dbReference type="AlphaFoldDB" id="A0A843WPM1"/>
<dbReference type="Proteomes" id="UP000652761">
    <property type="component" value="Unassembled WGS sequence"/>
</dbReference>
<gene>
    <name evidence="1" type="ORF">Taro_038782</name>
</gene>
<evidence type="ECO:0000313" key="2">
    <source>
        <dbReference type="Proteomes" id="UP000652761"/>
    </source>
</evidence>
<comment type="caution">
    <text evidence="1">The sequence shown here is derived from an EMBL/GenBank/DDBJ whole genome shotgun (WGS) entry which is preliminary data.</text>
</comment>
<dbReference type="OrthoDB" id="685750at2759"/>
<sequence>MLSTLFLWVFPKEFSTELKRFFSRILDGRVAMAPQFDSSKISGWVIFLFVMLFTTPLPWKLWHHLIPPRAALFGWRLLHRAVPIDSRIMDCGLVEVDCSAVKCSARMEGSFRTVDSIKRTITISVLATRKAPILVKWVPPSSDYSLNVDGASKGNPGISGGGGCVRDSRGNLLCAFAFSYAISVGQAPHWAVFPWWRGICDMIRILNPKLVHTYREGNQVADSLANFACTNESCLVFSELSELPFNARGALLVDRLGLPSFRQP</sequence>
<reference evidence="1" key="1">
    <citation type="submission" date="2017-07" db="EMBL/GenBank/DDBJ databases">
        <title>Taro Niue Genome Assembly and Annotation.</title>
        <authorList>
            <person name="Atibalentja N."/>
            <person name="Keating K."/>
            <person name="Fields C.J."/>
        </authorList>
    </citation>
    <scope>NUCLEOTIDE SEQUENCE</scope>
    <source>
        <strain evidence="1">Niue_2</strain>
        <tissue evidence="1">Leaf</tissue>
    </source>
</reference>
<accession>A0A843WPM1</accession>
<organism evidence="1 2">
    <name type="scientific">Colocasia esculenta</name>
    <name type="common">Wild taro</name>
    <name type="synonym">Arum esculentum</name>
    <dbReference type="NCBI Taxonomy" id="4460"/>
    <lineage>
        <taxon>Eukaryota</taxon>
        <taxon>Viridiplantae</taxon>
        <taxon>Streptophyta</taxon>
        <taxon>Embryophyta</taxon>
        <taxon>Tracheophyta</taxon>
        <taxon>Spermatophyta</taxon>
        <taxon>Magnoliopsida</taxon>
        <taxon>Liliopsida</taxon>
        <taxon>Araceae</taxon>
        <taxon>Aroideae</taxon>
        <taxon>Colocasieae</taxon>
        <taxon>Colocasia</taxon>
    </lineage>
</organism>
<dbReference type="InterPro" id="IPR012337">
    <property type="entry name" value="RNaseH-like_sf"/>
</dbReference>
<protein>
    <recommendedName>
        <fullName evidence="3">RNase H type-1 domain-containing protein</fullName>
    </recommendedName>
</protein>
<name>A0A843WPM1_COLES</name>
<keyword evidence="2" id="KW-1185">Reference proteome</keyword>
<proteinExistence type="predicted"/>
<dbReference type="SUPFAM" id="SSF53098">
    <property type="entry name" value="Ribonuclease H-like"/>
    <property type="match status" value="1"/>
</dbReference>
<evidence type="ECO:0000313" key="1">
    <source>
        <dbReference type="EMBL" id="MQM05964.1"/>
    </source>
</evidence>